<dbReference type="Proteomes" id="UP001190700">
    <property type="component" value="Unassembled WGS sequence"/>
</dbReference>
<comment type="caution">
    <text evidence="1">The sequence shown here is derived from an EMBL/GenBank/DDBJ whole genome shotgun (WGS) entry which is preliminary data.</text>
</comment>
<evidence type="ECO:0000313" key="1">
    <source>
        <dbReference type="EMBL" id="KAK3264172.1"/>
    </source>
</evidence>
<reference evidence="1 2" key="1">
    <citation type="journal article" date="2015" name="Genome Biol. Evol.">
        <title>Comparative Genomics of a Bacterivorous Green Alga Reveals Evolutionary Causalities and Consequences of Phago-Mixotrophic Mode of Nutrition.</title>
        <authorList>
            <person name="Burns J.A."/>
            <person name="Paasch A."/>
            <person name="Narechania A."/>
            <person name="Kim E."/>
        </authorList>
    </citation>
    <scope>NUCLEOTIDE SEQUENCE [LARGE SCALE GENOMIC DNA]</scope>
    <source>
        <strain evidence="1 2">PLY_AMNH</strain>
    </source>
</reference>
<name>A0AAE0FQG1_9CHLO</name>
<protein>
    <submittedName>
        <fullName evidence="1">Uncharacterized protein</fullName>
    </submittedName>
</protein>
<evidence type="ECO:0000313" key="2">
    <source>
        <dbReference type="Proteomes" id="UP001190700"/>
    </source>
</evidence>
<sequence length="78" mass="8688">MAGGCTQECSSLLESNKDQVAGLISKGAHGPHMWEALTRHICVYTADSCDAATLIDLMMTRDHSYFDKYNKPEKHDEL</sequence>
<dbReference type="AlphaFoldDB" id="A0AAE0FQG1"/>
<dbReference type="EMBL" id="LGRX02014745">
    <property type="protein sequence ID" value="KAK3264172.1"/>
    <property type="molecule type" value="Genomic_DNA"/>
</dbReference>
<keyword evidence="2" id="KW-1185">Reference proteome</keyword>
<proteinExistence type="predicted"/>
<gene>
    <name evidence="1" type="ORF">CYMTET_27071</name>
</gene>
<organism evidence="1 2">
    <name type="scientific">Cymbomonas tetramitiformis</name>
    <dbReference type="NCBI Taxonomy" id="36881"/>
    <lineage>
        <taxon>Eukaryota</taxon>
        <taxon>Viridiplantae</taxon>
        <taxon>Chlorophyta</taxon>
        <taxon>Pyramimonadophyceae</taxon>
        <taxon>Pyramimonadales</taxon>
        <taxon>Pyramimonadaceae</taxon>
        <taxon>Cymbomonas</taxon>
    </lineage>
</organism>
<accession>A0AAE0FQG1</accession>